<keyword evidence="2" id="KW-0808">Transferase</keyword>
<gene>
    <name evidence="2" type="ORF">SAMN05444851_3257</name>
</gene>
<evidence type="ECO:0000313" key="3">
    <source>
        <dbReference type="Proteomes" id="UP000199650"/>
    </source>
</evidence>
<sequence length="378" mass="43390">MGQESHSARIALFSLRNNENHVSRSHGYEFEDAIARGLDDATLFTPDPLQMSWPLIKAKRYLSARVGKALQLPSGLKSVEFSQDYDLFFYSIAHLEDLHFLSSLKGWRTRSSKAICWIQELWLQRLDQIPALVDQLNTFDHVICSFVETAQVLRERLNVPVLYLPWGVDMMRFCPYPNPPHRAIDMLSIGVGHANTHKALIDFADKTGTFYSYETISGRAIMQDYRAHRDNYIGQLKRAKYFFSYIAKVERTEERGRQVEFGLRYLEGLAAGAVVLGNHIDSDAFRKHLGWEDAVIETPYDCPNIGDIIAALEKDPKRLAKIRQRNITQCLKHHDHLNRWEKVLELAGLPTHPKLEARRAALAERVKMAEQTKEKATT</sequence>
<evidence type="ECO:0000259" key="1">
    <source>
        <dbReference type="Pfam" id="PF13524"/>
    </source>
</evidence>
<dbReference type="STRING" id="1173584.SAMN05444851_3257"/>
<feature type="domain" description="Spore protein YkvP/CgeB glycosyl transferase-like" evidence="1">
    <location>
        <begin position="231"/>
        <end position="344"/>
    </location>
</feature>
<dbReference type="EMBL" id="FOJB01000003">
    <property type="protein sequence ID" value="SEW37254.1"/>
    <property type="molecule type" value="Genomic_DNA"/>
</dbReference>
<protein>
    <submittedName>
        <fullName evidence="2">Glycosyl transferases group 1</fullName>
    </submittedName>
</protein>
<dbReference type="AlphaFoldDB" id="A0A1I0R900"/>
<reference evidence="2 3" key="1">
    <citation type="submission" date="2016-10" db="EMBL/GenBank/DDBJ databases">
        <authorList>
            <person name="de Groot N.N."/>
        </authorList>
    </citation>
    <scope>NUCLEOTIDE SEQUENCE [LARGE SCALE GENOMIC DNA]</scope>
    <source>
        <strain evidence="2 3">DSM 29439</strain>
    </source>
</reference>
<evidence type="ECO:0000313" key="2">
    <source>
        <dbReference type="EMBL" id="SEW37254.1"/>
    </source>
</evidence>
<dbReference type="Pfam" id="PF13524">
    <property type="entry name" value="Glyco_trans_1_2"/>
    <property type="match status" value="1"/>
</dbReference>
<organism evidence="2 3">
    <name type="scientific">Aliiroseovarius sediminilitoris</name>
    <dbReference type="NCBI Taxonomy" id="1173584"/>
    <lineage>
        <taxon>Bacteria</taxon>
        <taxon>Pseudomonadati</taxon>
        <taxon>Pseudomonadota</taxon>
        <taxon>Alphaproteobacteria</taxon>
        <taxon>Rhodobacterales</taxon>
        <taxon>Paracoccaceae</taxon>
        <taxon>Aliiroseovarius</taxon>
    </lineage>
</organism>
<name>A0A1I0R900_9RHOB</name>
<dbReference type="Proteomes" id="UP000199650">
    <property type="component" value="Unassembled WGS sequence"/>
</dbReference>
<dbReference type="InterPro" id="IPR055259">
    <property type="entry name" value="YkvP/CgeB_Glyco_trans-like"/>
</dbReference>
<accession>A0A1I0R900</accession>
<keyword evidence="3" id="KW-1185">Reference proteome</keyword>
<proteinExistence type="predicted"/>
<dbReference type="GO" id="GO:0016740">
    <property type="term" value="F:transferase activity"/>
    <property type="evidence" value="ECO:0007669"/>
    <property type="project" value="UniProtKB-KW"/>
</dbReference>
<dbReference type="OrthoDB" id="429264at2"/>